<accession>A0A1G5MVN7</accession>
<protein>
    <recommendedName>
        <fullName evidence="3">SGNH hydrolase-type esterase domain-containing protein</fullName>
    </recommendedName>
</protein>
<dbReference type="Gene3D" id="3.40.50.1110">
    <property type="entry name" value="SGNH hydrolase"/>
    <property type="match status" value="1"/>
</dbReference>
<sequence length="431" mass="46721">MGYPRRLPRMLDPFFNQLEERDRLDGLMTTGTNVLTKSLFGRLRAEPITVATTFNGNMELESEFLSLRLGIPNIHTAAIPGVKVSVGVLSSVPAADYQVFITPENNEWLDFTIDLPARLGEERPSVTYIDVAALASVARTDVVNGRTLIIYRIEYPANSVASMPMNNQYFWRGAKAPRVLRTSNQAVQGVTNKAAFTSQAAYAATKGGDDYAVVPVVQYQTLARGHQVMICGDSIQEGIGGDVRCYGAMQRSVYELSTPDRPLEYFNAALHAQGPDVYSRFFADHVAVVRPTIVTYSAWSGNDVTAGSGISSLAMRRLKASLGRVFSSLQAAGLRPIVLLPEATPVSSGYRNVGANDQARRDFNANWLTKVSGGIVIKGFAAAITGTRDAAGQDQIKDGASGDGVHPNDPGHDLIKAVVKPYYQMILDRVA</sequence>
<dbReference type="InterPro" id="IPR036514">
    <property type="entry name" value="SGNH_hydro_sf"/>
</dbReference>
<evidence type="ECO:0000313" key="2">
    <source>
        <dbReference type="Proteomes" id="UP000183046"/>
    </source>
</evidence>
<name>A0A1G5MVN7_9PSED</name>
<comment type="caution">
    <text evidence="1">The sequence shown here is derived from an EMBL/GenBank/DDBJ whole genome shotgun (WGS) entry which is preliminary data.</text>
</comment>
<evidence type="ECO:0000313" key="1">
    <source>
        <dbReference type="EMBL" id="SCZ28904.1"/>
    </source>
</evidence>
<dbReference type="CDD" id="cd00229">
    <property type="entry name" value="SGNH_hydrolase"/>
    <property type="match status" value="1"/>
</dbReference>
<dbReference type="OrthoDB" id="1828825at2"/>
<gene>
    <name evidence="1" type="ORF">SAMN05216279_103142</name>
</gene>
<dbReference type="GO" id="GO:0016788">
    <property type="term" value="F:hydrolase activity, acting on ester bonds"/>
    <property type="evidence" value="ECO:0007669"/>
    <property type="project" value="UniProtKB-ARBA"/>
</dbReference>
<dbReference type="AlphaFoldDB" id="A0A1G5MVN7"/>
<dbReference type="Proteomes" id="UP000183046">
    <property type="component" value="Unassembled WGS sequence"/>
</dbReference>
<dbReference type="SUPFAM" id="SSF52266">
    <property type="entry name" value="SGNH hydrolase"/>
    <property type="match status" value="1"/>
</dbReference>
<proteinExistence type="predicted"/>
<organism evidence="1 2">
    <name type="scientific">Pseudomonas oryzihabitans</name>
    <dbReference type="NCBI Taxonomy" id="47885"/>
    <lineage>
        <taxon>Bacteria</taxon>
        <taxon>Pseudomonadati</taxon>
        <taxon>Pseudomonadota</taxon>
        <taxon>Gammaproteobacteria</taxon>
        <taxon>Pseudomonadales</taxon>
        <taxon>Pseudomonadaceae</taxon>
        <taxon>Pseudomonas</taxon>
    </lineage>
</organism>
<reference evidence="2" key="1">
    <citation type="submission" date="2016-10" db="EMBL/GenBank/DDBJ databases">
        <authorList>
            <person name="de Groot N.N."/>
        </authorList>
    </citation>
    <scope>NUCLEOTIDE SEQUENCE [LARGE SCALE GENOMIC DNA]</scope>
    <source>
        <strain evidence="2">DSM 15758</strain>
    </source>
</reference>
<evidence type="ECO:0008006" key="3">
    <source>
        <dbReference type="Google" id="ProtNLM"/>
    </source>
</evidence>
<dbReference type="EMBL" id="FMWB01000003">
    <property type="protein sequence ID" value="SCZ28904.1"/>
    <property type="molecule type" value="Genomic_DNA"/>
</dbReference>
<dbReference type="RefSeq" id="WP_074583598.1">
    <property type="nucleotide sequence ID" value="NZ_FMWB01000003.1"/>
</dbReference>